<dbReference type="GeneID" id="97313779"/>
<gene>
    <name evidence="1" type="ORF">OG863_12640</name>
</gene>
<organism evidence="1 2">
    <name type="scientific">Streptomyces decoyicus</name>
    <dbReference type="NCBI Taxonomy" id="249567"/>
    <lineage>
        <taxon>Bacteria</taxon>
        <taxon>Bacillati</taxon>
        <taxon>Actinomycetota</taxon>
        <taxon>Actinomycetes</taxon>
        <taxon>Kitasatosporales</taxon>
        <taxon>Streptomycetaceae</taxon>
        <taxon>Streptomyces</taxon>
    </lineage>
</organism>
<accession>A0ABZ1FG74</accession>
<name>A0ABZ1FG74_9ACTN</name>
<dbReference type="RefSeq" id="WP_326618251.1">
    <property type="nucleotide sequence ID" value="NZ_CP109106.1"/>
</dbReference>
<dbReference type="Proteomes" id="UP001344251">
    <property type="component" value="Chromosome"/>
</dbReference>
<dbReference type="InterPro" id="IPR036634">
    <property type="entry name" value="PRD_sf"/>
</dbReference>
<dbReference type="SUPFAM" id="SSF63520">
    <property type="entry name" value="PTS-regulatory domain, PRD"/>
    <property type="match status" value="1"/>
</dbReference>
<protein>
    <submittedName>
        <fullName evidence="1">Transcriptional antiterminator</fullName>
    </submittedName>
</protein>
<evidence type="ECO:0000313" key="2">
    <source>
        <dbReference type="Proteomes" id="UP001344251"/>
    </source>
</evidence>
<dbReference type="Gene3D" id="1.10.1790.10">
    <property type="entry name" value="PRD domain"/>
    <property type="match status" value="1"/>
</dbReference>
<reference evidence="1 2" key="1">
    <citation type="submission" date="2022-10" db="EMBL/GenBank/DDBJ databases">
        <title>The complete genomes of actinobacterial strains from the NBC collection.</title>
        <authorList>
            <person name="Joergensen T.S."/>
            <person name="Alvarez Arevalo M."/>
            <person name="Sterndorff E.B."/>
            <person name="Faurdal D."/>
            <person name="Vuksanovic O."/>
            <person name="Mourched A.-S."/>
            <person name="Charusanti P."/>
            <person name="Shaw S."/>
            <person name="Blin K."/>
            <person name="Weber T."/>
        </authorList>
    </citation>
    <scope>NUCLEOTIDE SEQUENCE [LARGE SCALE GENOMIC DNA]</scope>
    <source>
        <strain evidence="1 2">NBC 01774</strain>
    </source>
</reference>
<keyword evidence="2" id="KW-1185">Reference proteome</keyword>
<sequence length="134" mass="14161">MDSRLARRIRLFRDSGQVRPEVAAFVTAELETLAAEGRPVTEDSAGMLTSHLLMALTRLLDGGTVEPAGTEAAVAEELAAHPEALARARAVAVRAESELGASLPGPEVHFLALHLAVWRGGPAVPAARPRRDTP</sequence>
<dbReference type="EMBL" id="CP109106">
    <property type="protein sequence ID" value="WSB68738.1"/>
    <property type="molecule type" value="Genomic_DNA"/>
</dbReference>
<proteinExistence type="predicted"/>
<evidence type="ECO:0000313" key="1">
    <source>
        <dbReference type="EMBL" id="WSB68738.1"/>
    </source>
</evidence>